<proteinExistence type="predicted"/>
<comment type="caution">
    <text evidence="1">The sequence shown here is derived from an EMBL/GenBank/DDBJ whole genome shotgun (WGS) entry which is preliminary data.</text>
</comment>
<accession>A0A212A8T6</accession>
<sequence>MEVQMPANGIWEQEESLWIGGRLAYMNHMAPGCLMAFPESGLVQNDAILEAVDSAPRWRSVNMTGRRLTESDSVVVLGYVASAERGGSSYRAICTSVYRRDPEGWRLVQHQQTPLHTGI</sequence>
<dbReference type="OrthoDB" id="7353854at2"/>
<name>A0A212A8T6_9RHOB</name>
<reference evidence="1 2" key="1">
    <citation type="submission" date="2016-12" db="EMBL/GenBank/DDBJ databases">
        <title>Comparison of Traditional DNA-DNA Hybridization with In Silico Genomic Analysis.</title>
        <authorList>
            <person name="Nicholson A.C."/>
            <person name="Humrighouse B.W."/>
            <person name="Graziano J."/>
            <person name="Lasker B."/>
            <person name="Whitney A.M."/>
            <person name="Mcquiston J.R."/>
        </authorList>
    </citation>
    <scope>NUCLEOTIDE SEQUENCE [LARGE SCALE GENOMIC DNA]</scope>
    <source>
        <strain evidence="1 2">H2240</strain>
    </source>
</reference>
<dbReference type="AlphaFoldDB" id="A0A212A8T6"/>
<dbReference type="Gene3D" id="3.10.450.50">
    <property type="match status" value="1"/>
</dbReference>
<evidence type="ECO:0000313" key="2">
    <source>
        <dbReference type="Proteomes" id="UP000196878"/>
    </source>
</evidence>
<protein>
    <submittedName>
        <fullName evidence="1">DUF4440 domain-containing protein</fullName>
    </submittedName>
</protein>
<organism evidence="1 2">
    <name type="scientific">Haematobacter genomosp. 1</name>
    <dbReference type="NCBI Taxonomy" id="366618"/>
    <lineage>
        <taxon>Bacteria</taxon>
        <taxon>Pseudomonadati</taxon>
        <taxon>Pseudomonadota</taxon>
        <taxon>Alphaproteobacteria</taxon>
        <taxon>Rhodobacterales</taxon>
        <taxon>Paracoccaceae</taxon>
        <taxon>Haematobacter</taxon>
    </lineage>
</organism>
<dbReference type="InterPro" id="IPR032710">
    <property type="entry name" value="NTF2-like_dom_sf"/>
</dbReference>
<dbReference type="Proteomes" id="UP000196878">
    <property type="component" value="Unassembled WGS sequence"/>
</dbReference>
<dbReference type="EMBL" id="NIPW01000028">
    <property type="protein sequence ID" value="OWJ76340.1"/>
    <property type="molecule type" value="Genomic_DNA"/>
</dbReference>
<keyword evidence="2" id="KW-1185">Reference proteome</keyword>
<dbReference type="SUPFAM" id="SSF54427">
    <property type="entry name" value="NTF2-like"/>
    <property type="match status" value="1"/>
</dbReference>
<evidence type="ECO:0000313" key="1">
    <source>
        <dbReference type="EMBL" id="OWJ76340.1"/>
    </source>
</evidence>
<gene>
    <name evidence="1" type="ORF">CDV49_14885</name>
</gene>